<dbReference type="Pfam" id="PF00353">
    <property type="entry name" value="HemolysinCabind"/>
    <property type="match status" value="1"/>
</dbReference>
<dbReference type="SUPFAM" id="SSF51120">
    <property type="entry name" value="beta-Roll"/>
    <property type="match status" value="1"/>
</dbReference>
<dbReference type="InterPro" id="IPR019960">
    <property type="entry name" value="T1SS_VCA0849"/>
</dbReference>
<dbReference type="STRING" id="294935.ATN88_24920"/>
<dbReference type="EMBL" id="LNTY01000002">
    <property type="protein sequence ID" value="KXF83596.1"/>
    <property type="molecule type" value="Genomic_DNA"/>
</dbReference>
<accession>A0A135IDQ5</accession>
<dbReference type="GO" id="GO:0005576">
    <property type="term" value="C:extracellular region"/>
    <property type="evidence" value="ECO:0007669"/>
    <property type="project" value="UniProtKB-SubCell"/>
</dbReference>
<dbReference type="PROSITE" id="PS00330">
    <property type="entry name" value="HEMOLYSIN_CALCIUM"/>
    <property type="match status" value="3"/>
</dbReference>
<evidence type="ECO:0000256" key="2">
    <source>
        <dbReference type="ARBA" id="ARBA00022525"/>
    </source>
</evidence>
<dbReference type="RefSeq" id="WP_067409678.1">
    <property type="nucleotide sequence ID" value="NZ_LNTY01000002.1"/>
</dbReference>
<dbReference type="PRINTS" id="PR00313">
    <property type="entry name" value="CABNDNGRPT"/>
</dbReference>
<keyword evidence="5" id="KW-1185">Reference proteome</keyword>
<reference evidence="4 5" key="1">
    <citation type="submission" date="2015-11" db="EMBL/GenBank/DDBJ databases">
        <title>Genomic Taxonomy of the Vibrionaceae.</title>
        <authorList>
            <person name="Gomez-Gil B."/>
            <person name="Enciso-Ibarra J."/>
        </authorList>
    </citation>
    <scope>NUCLEOTIDE SEQUENCE [LARGE SCALE GENOMIC DNA]</scope>
    <source>
        <strain evidence="4 5">CAIM 912</strain>
    </source>
</reference>
<comment type="subcellular location">
    <subcellularLocation>
        <location evidence="1">Secreted</location>
    </subcellularLocation>
</comment>
<sequence length="331" mass="34192">MSGPEITAGTQLSWVPGSLIRDGSLNYDDIAANYADTSSLQARGSLSLVDNDAGSNNQPVFENTTQSGSYGSFQLVDGNWTYTLDPRSTPILDNNDVIQDTITLTASDGVTQTQVNVVIGGSEQALQNPVSGLGSSFASEGLSDVIALDDVTGWGTDGADSMQGTSTADVLLAGQGHDIIQGGLGNDIIDGGLGDDLIIGGQGNDTLAGGAGSDTFAFLRGDQGSANDPAVDHIADFDAQHDALNLSDLLHNEGTDTLESFLSIVDDGEGHAMLNISSDGDGNVDQQVVFDNMSVEDMASAYNVDTSGMTTEQISSSVIDAMVLQSKIIID</sequence>
<gene>
    <name evidence="4" type="ORF">ATN88_24920</name>
</gene>
<protein>
    <submittedName>
        <fullName evidence="4">Uncharacterized protein</fullName>
    </submittedName>
</protein>
<dbReference type="NCBIfam" id="TIGR03661">
    <property type="entry name" value="T1SS_VCA0849"/>
    <property type="match status" value="1"/>
</dbReference>
<dbReference type="NCBIfam" id="TIGR01965">
    <property type="entry name" value="VCBS_repeat"/>
    <property type="match status" value="1"/>
</dbReference>
<dbReference type="InterPro" id="IPR010221">
    <property type="entry name" value="VCBS_dom"/>
</dbReference>
<evidence type="ECO:0000313" key="4">
    <source>
        <dbReference type="EMBL" id="KXF83596.1"/>
    </source>
</evidence>
<dbReference type="Gene3D" id="2.150.10.10">
    <property type="entry name" value="Serralysin-like metalloprotease, C-terminal"/>
    <property type="match status" value="1"/>
</dbReference>
<dbReference type="PANTHER" id="PTHR38340">
    <property type="entry name" value="S-LAYER PROTEIN"/>
    <property type="match status" value="1"/>
</dbReference>
<keyword evidence="2" id="KW-0964">Secreted</keyword>
<evidence type="ECO:0000313" key="5">
    <source>
        <dbReference type="Proteomes" id="UP000070529"/>
    </source>
</evidence>
<name>A0A135IDQ5_9GAMM</name>
<evidence type="ECO:0000256" key="1">
    <source>
        <dbReference type="ARBA" id="ARBA00004613"/>
    </source>
</evidence>
<proteinExistence type="predicted"/>
<dbReference type="AlphaFoldDB" id="A0A135IDQ5"/>
<dbReference type="InterPro" id="IPR011049">
    <property type="entry name" value="Serralysin-like_metalloprot_C"/>
</dbReference>
<dbReference type="Proteomes" id="UP000070529">
    <property type="component" value="Unassembled WGS sequence"/>
</dbReference>
<evidence type="ECO:0000256" key="3">
    <source>
        <dbReference type="ARBA" id="ARBA00022837"/>
    </source>
</evidence>
<dbReference type="GO" id="GO:0005509">
    <property type="term" value="F:calcium ion binding"/>
    <property type="evidence" value="ECO:0007669"/>
    <property type="project" value="InterPro"/>
</dbReference>
<dbReference type="InterPro" id="IPR018511">
    <property type="entry name" value="Hemolysin-typ_Ca-bd_CS"/>
</dbReference>
<keyword evidence="3" id="KW-0106">Calcium</keyword>
<comment type="caution">
    <text evidence="4">The sequence shown here is derived from an EMBL/GenBank/DDBJ whole genome shotgun (WGS) entry which is preliminary data.</text>
</comment>
<dbReference type="PANTHER" id="PTHR38340:SF1">
    <property type="entry name" value="S-LAYER PROTEIN"/>
    <property type="match status" value="1"/>
</dbReference>
<dbReference type="InterPro" id="IPR001343">
    <property type="entry name" value="Hemolysn_Ca-bd"/>
</dbReference>
<organism evidence="4 5">
    <name type="scientific">Enterovibrio coralii</name>
    <dbReference type="NCBI Taxonomy" id="294935"/>
    <lineage>
        <taxon>Bacteria</taxon>
        <taxon>Pseudomonadati</taxon>
        <taxon>Pseudomonadota</taxon>
        <taxon>Gammaproteobacteria</taxon>
        <taxon>Vibrionales</taxon>
        <taxon>Vibrionaceae</taxon>
        <taxon>Enterovibrio</taxon>
    </lineage>
</organism>
<dbReference type="InterPro" id="IPR050557">
    <property type="entry name" value="RTX_toxin/Mannuronan_C5-epim"/>
</dbReference>